<accession>A0A558BSZ2</accession>
<dbReference type="Proteomes" id="UP000317624">
    <property type="component" value="Unassembled WGS sequence"/>
</dbReference>
<protein>
    <submittedName>
        <fullName evidence="1">Uncharacterized protein</fullName>
    </submittedName>
</protein>
<reference evidence="1 2" key="1">
    <citation type="submission" date="2019-07" db="EMBL/GenBank/DDBJ databases">
        <title>Hymenobacter sp. straun FUR1 Genome sequencing and assembly.</title>
        <authorList>
            <person name="Chhetri G."/>
        </authorList>
    </citation>
    <scope>NUCLEOTIDE SEQUENCE [LARGE SCALE GENOMIC DNA]</scope>
    <source>
        <strain evidence="1 2">Fur1</strain>
    </source>
</reference>
<dbReference type="AlphaFoldDB" id="A0A558BSZ2"/>
<gene>
    <name evidence="1" type="ORF">FNT36_18540</name>
</gene>
<evidence type="ECO:0000313" key="1">
    <source>
        <dbReference type="EMBL" id="TVT39640.1"/>
    </source>
</evidence>
<dbReference type="RefSeq" id="WP_144850704.1">
    <property type="nucleotide sequence ID" value="NZ_VMRJ01000004.1"/>
</dbReference>
<proteinExistence type="predicted"/>
<sequence length="170" mass="18590">MLLTPDVQAIALDVADLQFSETVLRQRARPSELTMRFLPSGDVELVLLMQRQAFGVSANGSFGDAVPAAYVQLPAVRLLANREVAVDPQDGFPRYRLRTPTSAYNTQTQQVEEFAEGQDWPSFLDAKPEALILQDRFFGAMCATGQVNINALLLAYAQQADAPPSLFAAS</sequence>
<keyword evidence="2" id="KW-1185">Reference proteome</keyword>
<name>A0A558BSZ2_9BACT</name>
<organism evidence="1 2">
    <name type="scientific">Hymenobacter setariae</name>
    <dbReference type="NCBI Taxonomy" id="2594794"/>
    <lineage>
        <taxon>Bacteria</taxon>
        <taxon>Pseudomonadati</taxon>
        <taxon>Bacteroidota</taxon>
        <taxon>Cytophagia</taxon>
        <taxon>Cytophagales</taxon>
        <taxon>Hymenobacteraceae</taxon>
        <taxon>Hymenobacter</taxon>
    </lineage>
</organism>
<comment type="caution">
    <text evidence="1">The sequence shown here is derived from an EMBL/GenBank/DDBJ whole genome shotgun (WGS) entry which is preliminary data.</text>
</comment>
<dbReference type="EMBL" id="VMRJ01000004">
    <property type="protein sequence ID" value="TVT39640.1"/>
    <property type="molecule type" value="Genomic_DNA"/>
</dbReference>
<evidence type="ECO:0000313" key="2">
    <source>
        <dbReference type="Proteomes" id="UP000317624"/>
    </source>
</evidence>